<evidence type="ECO:0000256" key="4">
    <source>
        <dbReference type="ARBA" id="ARBA00022827"/>
    </source>
</evidence>
<organism evidence="10 11">
    <name type="scientific">Tamilnaduibacter salinus</name>
    <dbReference type="NCBI Taxonomy" id="1484056"/>
    <lineage>
        <taxon>Bacteria</taxon>
        <taxon>Pseudomonadati</taxon>
        <taxon>Pseudomonadota</taxon>
        <taxon>Gammaproteobacteria</taxon>
        <taxon>Pseudomonadales</taxon>
        <taxon>Marinobacteraceae</taxon>
        <taxon>Tamilnaduibacter</taxon>
    </lineage>
</organism>
<evidence type="ECO:0000313" key="11">
    <source>
        <dbReference type="Proteomes" id="UP000218332"/>
    </source>
</evidence>
<dbReference type="Proteomes" id="UP000218332">
    <property type="component" value="Unassembled WGS sequence"/>
</dbReference>
<dbReference type="InterPro" id="IPR007867">
    <property type="entry name" value="GMC_OxRtase_C"/>
</dbReference>
<dbReference type="NCBIfam" id="NF002550">
    <property type="entry name" value="PRK02106.1"/>
    <property type="match status" value="1"/>
</dbReference>
<keyword evidence="4 6" id="KW-0274">FAD</keyword>
<sequence>MYDYIIVGGGSAGCVLANRLSADGQNRVCLLEAGPTDKSRMIHAPAGCVAILPNKLYRSLNWGFDTVPQPGLNGRRGYQPRGRTLGGSSAINAMIYTRGHRSDYDAWAEAGCPGWSWDDVLPWFRYCENQERGEDAFHGVGGPLNVADLRSPHPIDEAFIEAGESCGYPRNEDFNGATFEGVGRFQVTQKGGERWSTASAYLDPVRERANLTILTDAHVEKVRFEGHRAVGVTVHRNGQTESLDARREVILSAGTFQSPQLLMLSGVGPREEMERQGLAVHHELPGVGQNLQDHIDYIAGYKSPDPTLFGFSLRGSVHMLKALRAYQSQRRGMLTTNFAEAGGFIRSRPDMEIPDLQLHFVVSIVDDHARKLHPGHGFSCHVCVLRPKSRGTVGLNSASAMDAPRIDPNFLGEDEDLETLLRGVKAMREILEAPPLAPYRGKDLFSEGVTDDDALRQLIRQRADTVYHPVGTCRMGQDDQAVVDTDLRVRGLEGLRVVDASIMPNVVSANTNAPTVMIAEKAADAILKGQ</sequence>
<dbReference type="EMBL" id="NMPM01000088">
    <property type="protein sequence ID" value="PAV24940.1"/>
    <property type="molecule type" value="Genomic_DNA"/>
</dbReference>
<reference evidence="10 11" key="1">
    <citation type="submission" date="2017-07" db="EMBL/GenBank/DDBJ databases">
        <title>Tamlnaduibacter salinus (Mi-7) genome sequencing.</title>
        <authorList>
            <person name="Verma A."/>
            <person name="Krishnamurthi S."/>
        </authorList>
    </citation>
    <scope>NUCLEOTIDE SEQUENCE [LARGE SCALE GENOMIC DNA]</scope>
    <source>
        <strain evidence="10 11">Mi-7</strain>
    </source>
</reference>
<dbReference type="SUPFAM" id="SSF51905">
    <property type="entry name" value="FAD/NAD(P)-binding domain"/>
    <property type="match status" value="1"/>
</dbReference>
<evidence type="ECO:0000256" key="5">
    <source>
        <dbReference type="ARBA" id="ARBA00023002"/>
    </source>
</evidence>
<feature type="domain" description="Glucose-methanol-choline oxidoreductase N-terminal" evidence="9">
    <location>
        <begin position="254"/>
        <end position="268"/>
    </location>
</feature>
<dbReference type="GO" id="GO:0050660">
    <property type="term" value="F:flavin adenine dinucleotide binding"/>
    <property type="evidence" value="ECO:0007669"/>
    <property type="project" value="InterPro"/>
</dbReference>
<dbReference type="PANTHER" id="PTHR11552:SF147">
    <property type="entry name" value="CHOLINE DEHYDROGENASE, MITOCHONDRIAL"/>
    <property type="match status" value="1"/>
</dbReference>
<evidence type="ECO:0000313" key="10">
    <source>
        <dbReference type="EMBL" id="PAV24940.1"/>
    </source>
</evidence>
<gene>
    <name evidence="10" type="ORF">CF392_13525</name>
</gene>
<dbReference type="InterPro" id="IPR036188">
    <property type="entry name" value="FAD/NAD-bd_sf"/>
</dbReference>
<evidence type="ECO:0000256" key="1">
    <source>
        <dbReference type="ARBA" id="ARBA00001974"/>
    </source>
</evidence>
<dbReference type="InterPro" id="IPR012132">
    <property type="entry name" value="GMC_OxRdtase"/>
</dbReference>
<dbReference type="GO" id="GO:0016614">
    <property type="term" value="F:oxidoreductase activity, acting on CH-OH group of donors"/>
    <property type="evidence" value="ECO:0007669"/>
    <property type="project" value="InterPro"/>
</dbReference>
<dbReference type="SUPFAM" id="SSF54373">
    <property type="entry name" value="FAD-linked reductases, C-terminal domain"/>
    <property type="match status" value="1"/>
</dbReference>
<dbReference type="Gene3D" id="3.50.50.60">
    <property type="entry name" value="FAD/NAD(P)-binding domain"/>
    <property type="match status" value="1"/>
</dbReference>
<comment type="cofactor">
    <cofactor evidence="1 6">
        <name>FAD</name>
        <dbReference type="ChEBI" id="CHEBI:57692"/>
    </cofactor>
</comment>
<evidence type="ECO:0000256" key="7">
    <source>
        <dbReference type="RuleBase" id="RU003968"/>
    </source>
</evidence>
<dbReference type="Pfam" id="PF05199">
    <property type="entry name" value="GMC_oxred_C"/>
    <property type="match status" value="1"/>
</dbReference>
<keyword evidence="11" id="KW-1185">Reference proteome</keyword>
<dbReference type="PANTHER" id="PTHR11552">
    <property type="entry name" value="GLUCOSE-METHANOL-CHOLINE GMC OXIDOREDUCTASE"/>
    <property type="match status" value="1"/>
</dbReference>
<evidence type="ECO:0000259" key="8">
    <source>
        <dbReference type="PROSITE" id="PS00623"/>
    </source>
</evidence>
<keyword evidence="3 7" id="KW-0285">Flavoprotein</keyword>
<feature type="binding site" evidence="6">
    <location>
        <position position="219"/>
    </location>
    <ligand>
        <name>FAD</name>
        <dbReference type="ChEBI" id="CHEBI:57692"/>
    </ligand>
</feature>
<dbReference type="RefSeq" id="WP_095611984.1">
    <property type="nucleotide sequence ID" value="NZ_NMPM01000088.1"/>
</dbReference>
<protein>
    <submittedName>
        <fullName evidence="10">Glucose-methanol-choline oxidoreductase</fullName>
    </submittedName>
</protein>
<evidence type="ECO:0000259" key="9">
    <source>
        <dbReference type="PROSITE" id="PS00624"/>
    </source>
</evidence>
<accession>A0A2A2I1H2</accession>
<feature type="domain" description="Glucose-methanol-choline oxidoreductase N-terminal" evidence="8">
    <location>
        <begin position="82"/>
        <end position="105"/>
    </location>
</feature>
<comment type="similarity">
    <text evidence="2 7">Belongs to the GMC oxidoreductase family.</text>
</comment>
<keyword evidence="5" id="KW-0560">Oxidoreductase</keyword>
<name>A0A2A2I1H2_9GAMM</name>
<dbReference type="PIRSF" id="PIRSF000137">
    <property type="entry name" value="Alcohol_oxidase"/>
    <property type="match status" value="1"/>
</dbReference>
<proteinExistence type="inferred from homology"/>
<evidence type="ECO:0000256" key="2">
    <source>
        <dbReference type="ARBA" id="ARBA00010790"/>
    </source>
</evidence>
<dbReference type="Pfam" id="PF00732">
    <property type="entry name" value="GMC_oxred_N"/>
    <property type="match status" value="1"/>
</dbReference>
<dbReference type="PROSITE" id="PS00624">
    <property type="entry name" value="GMC_OXRED_2"/>
    <property type="match status" value="1"/>
</dbReference>
<evidence type="ECO:0000256" key="6">
    <source>
        <dbReference type="PIRSR" id="PIRSR000137-2"/>
    </source>
</evidence>
<dbReference type="Gene3D" id="3.30.560.10">
    <property type="entry name" value="Glucose Oxidase, domain 3"/>
    <property type="match status" value="1"/>
</dbReference>
<dbReference type="AlphaFoldDB" id="A0A2A2I1H2"/>
<dbReference type="PROSITE" id="PS00623">
    <property type="entry name" value="GMC_OXRED_1"/>
    <property type="match status" value="1"/>
</dbReference>
<dbReference type="InterPro" id="IPR000172">
    <property type="entry name" value="GMC_OxRdtase_N"/>
</dbReference>
<evidence type="ECO:0000256" key="3">
    <source>
        <dbReference type="ARBA" id="ARBA00022630"/>
    </source>
</evidence>
<comment type="caution">
    <text evidence="10">The sequence shown here is derived from an EMBL/GenBank/DDBJ whole genome shotgun (WGS) entry which is preliminary data.</text>
</comment>